<dbReference type="InterPro" id="IPR043504">
    <property type="entry name" value="Peptidase_S1_PA_chymotrypsin"/>
</dbReference>
<dbReference type="PANTHER" id="PTHR24252:SF7">
    <property type="entry name" value="HYALIN"/>
    <property type="match status" value="1"/>
</dbReference>
<dbReference type="PRINTS" id="PR00722">
    <property type="entry name" value="CHYMOTRYPSIN"/>
</dbReference>
<dbReference type="SMART" id="SM00020">
    <property type="entry name" value="Tryp_SPc"/>
    <property type="match status" value="1"/>
</dbReference>
<dbReference type="PROSITE" id="PS00134">
    <property type="entry name" value="TRYPSIN_HIS"/>
    <property type="match status" value="1"/>
</dbReference>
<dbReference type="InterPro" id="IPR001254">
    <property type="entry name" value="Trypsin_dom"/>
</dbReference>
<dbReference type="Proteomes" id="UP001307889">
    <property type="component" value="Chromosome 15"/>
</dbReference>
<evidence type="ECO:0000313" key="4">
    <source>
        <dbReference type="EMBL" id="BET03051.1"/>
    </source>
</evidence>
<evidence type="ECO:0000259" key="3">
    <source>
        <dbReference type="PROSITE" id="PS50240"/>
    </source>
</evidence>
<dbReference type="InterPro" id="IPR018114">
    <property type="entry name" value="TRYPSIN_HIS"/>
</dbReference>
<sequence>MNTMALEWQRLAIVALLVNLGGSLSQSPCNFRQYIEPGRQFSVNNPGYPNRYGAYATCQWDAYTSAGAVVDVNCFRVDLAKNYWGSCLDYLTIATGSATTSYCQPFKVSANRIVMTLRGNNAAGGIFQCSFSARPIAPVPTPPPPQSCDCGWNRWAPRKRIVGGEETSVHEFPSMAAFINVIYKSMWCGATIISPTVALTAAHCTVGQNAAHYGLLVGEHDISQGSDSKDTQLLKVSRFIAHQAYDARTNLNDIALAITATPIVYSNNVGPACLPFLFDSATYRMVTVAGWGLDSYGGSTSDVLMKADLKIVPDSYCTNSYDAYNPQTQMCTYERGKDACQFDSGGPLYDYNTEKKQFVMGIVSYGKDCGRTDPAVNTKVSSFLNWIQSQLPNENFCKKP</sequence>
<organism evidence="4 5">
    <name type="scientific">Nesidiocoris tenuis</name>
    <dbReference type="NCBI Taxonomy" id="355587"/>
    <lineage>
        <taxon>Eukaryota</taxon>
        <taxon>Metazoa</taxon>
        <taxon>Ecdysozoa</taxon>
        <taxon>Arthropoda</taxon>
        <taxon>Hexapoda</taxon>
        <taxon>Insecta</taxon>
        <taxon>Pterygota</taxon>
        <taxon>Neoptera</taxon>
        <taxon>Paraneoptera</taxon>
        <taxon>Hemiptera</taxon>
        <taxon>Heteroptera</taxon>
        <taxon>Panheteroptera</taxon>
        <taxon>Cimicomorpha</taxon>
        <taxon>Miridae</taxon>
        <taxon>Dicyphina</taxon>
        <taxon>Nesidiocoris</taxon>
    </lineage>
</organism>
<protein>
    <submittedName>
        <fullName evidence="4">Serine-type endopeptidase activity</fullName>
    </submittedName>
</protein>
<dbReference type="Gene3D" id="2.60.120.290">
    <property type="entry name" value="Spermadhesin, CUB domain"/>
    <property type="match status" value="1"/>
</dbReference>
<dbReference type="InterPro" id="IPR001314">
    <property type="entry name" value="Peptidase_S1A"/>
</dbReference>
<reference evidence="4 5" key="1">
    <citation type="submission" date="2023-09" db="EMBL/GenBank/DDBJ databases">
        <title>Nesidiocoris tenuis whole genome shotgun sequence.</title>
        <authorList>
            <person name="Shibata T."/>
            <person name="Shimoda M."/>
            <person name="Kobayashi T."/>
            <person name="Uehara T."/>
        </authorList>
    </citation>
    <scope>NUCLEOTIDE SEQUENCE [LARGE SCALE GENOMIC DNA]</scope>
    <source>
        <strain evidence="4 5">Japan</strain>
    </source>
</reference>
<evidence type="ECO:0000256" key="1">
    <source>
        <dbReference type="ARBA" id="ARBA00023157"/>
    </source>
</evidence>
<accession>A0ABN7BHY7</accession>
<feature type="domain" description="Peptidase S1" evidence="3">
    <location>
        <begin position="161"/>
        <end position="392"/>
    </location>
</feature>
<dbReference type="InterPro" id="IPR035914">
    <property type="entry name" value="Sperma_CUB_dom_sf"/>
</dbReference>
<dbReference type="CDD" id="cd00190">
    <property type="entry name" value="Tryp_SPc"/>
    <property type="match status" value="1"/>
</dbReference>
<keyword evidence="1" id="KW-1015">Disulfide bond</keyword>
<keyword evidence="5" id="KW-1185">Reference proteome</keyword>
<dbReference type="Gene3D" id="2.40.10.10">
    <property type="entry name" value="Trypsin-like serine proteases"/>
    <property type="match status" value="1"/>
</dbReference>
<proteinExistence type="predicted"/>
<dbReference type="InterPro" id="IPR009003">
    <property type="entry name" value="Peptidase_S1_PA"/>
</dbReference>
<keyword evidence="2" id="KW-0732">Signal</keyword>
<feature type="signal peptide" evidence="2">
    <location>
        <begin position="1"/>
        <end position="25"/>
    </location>
</feature>
<evidence type="ECO:0000313" key="5">
    <source>
        <dbReference type="Proteomes" id="UP001307889"/>
    </source>
</evidence>
<dbReference type="PANTHER" id="PTHR24252">
    <property type="entry name" value="ACROSIN-RELATED"/>
    <property type="match status" value="1"/>
</dbReference>
<evidence type="ECO:0000256" key="2">
    <source>
        <dbReference type="SAM" id="SignalP"/>
    </source>
</evidence>
<dbReference type="PROSITE" id="PS50240">
    <property type="entry name" value="TRYPSIN_DOM"/>
    <property type="match status" value="1"/>
</dbReference>
<feature type="chain" id="PRO_5047241521" evidence="2">
    <location>
        <begin position="26"/>
        <end position="400"/>
    </location>
</feature>
<dbReference type="SUPFAM" id="SSF49854">
    <property type="entry name" value="Spermadhesin, CUB domain"/>
    <property type="match status" value="1"/>
</dbReference>
<dbReference type="Pfam" id="PF00089">
    <property type="entry name" value="Trypsin"/>
    <property type="match status" value="1"/>
</dbReference>
<gene>
    <name evidence="4" type="ORF">NTJ_15869</name>
</gene>
<name>A0ABN7BHY7_9HEMI</name>
<dbReference type="SUPFAM" id="SSF50494">
    <property type="entry name" value="Trypsin-like serine proteases"/>
    <property type="match status" value="1"/>
</dbReference>
<dbReference type="EMBL" id="AP028923">
    <property type="protein sequence ID" value="BET03051.1"/>
    <property type="molecule type" value="Genomic_DNA"/>
</dbReference>